<reference evidence="1 2" key="1">
    <citation type="submission" date="2015-09" db="EMBL/GenBank/DDBJ databases">
        <authorList>
            <consortium name="Pathogen Informatics"/>
        </authorList>
    </citation>
    <scope>NUCLEOTIDE SEQUENCE [LARGE SCALE GENOMIC DNA]</scope>
    <source>
        <strain evidence="1 2">2789STDY5834946</strain>
    </source>
</reference>
<protein>
    <submittedName>
        <fullName evidence="1">Uncharacterized protein</fullName>
    </submittedName>
</protein>
<evidence type="ECO:0000313" key="2">
    <source>
        <dbReference type="Proteomes" id="UP000095725"/>
    </source>
</evidence>
<dbReference type="EMBL" id="CZBL01000011">
    <property type="protein sequence ID" value="CUQ34654.1"/>
    <property type="molecule type" value="Genomic_DNA"/>
</dbReference>
<evidence type="ECO:0000313" key="1">
    <source>
        <dbReference type="EMBL" id="CUQ34654.1"/>
    </source>
</evidence>
<dbReference type="Proteomes" id="UP000095725">
    <property type="component" value="Unassembled WGS sequence"/>
</dbReference>
<name>A0A174VIT9_9BACE</name>
<sequence length="187" mass="20431">MPAFHLFHVAGGIPDGPFVPGQLLLPSGASAFQYPALMVQPVLLQLHGIRLLLLLIDTAVDFRELPLTELQFLHAGLDVELWFCHQKLMPAERTGDGAGQFVREAVNTGRNDTPFMTQFLDAAGQVAQTDVDFPQSLRSRIGLIPVCLTECGILLLELFPAVSPVFQFLFRLLQDGIAILQPLCGGL</sequence>
<accession>A0A174VIT9</accession>
<gene>
    <name evidence="1" type="ORF">ERS852558_02730</name>
</gene>
<organism evidence="1 2">
    <name type="scientific">Bacteroides caccae</name>
    <dbReference type="NCBI Taxonomy" id="47678"/>
    <lineage>
        <taxon>Bacteria</taxon>
        <taxon>Pseudomonadati</taxon>
        <taxon>Bacteroidota</taxon>
        <taxon>Bacteroidia</taxon>
        <taxon>Bacteroidales</taxon>
        <taxon>Bacteroidaceae</taxon>
        <taxon>Bacteroides</taxon>
    </lineage>
</organism>
<proteinExistence type="predicted"/>
<dbReference type="AlphaFoldDB" id="A0A174VIT9"/>